<evidence type="ECO:0000256" key="5">
    <source>
        <dbReference type="ARBA" id="ARBA00022801"/>
    </source>
</evidence>
<evidence type="ECO:0000256" key="4">
    <source>
        <dbReference type="ARBA" id="ARBA00022723"/>
    </source>
</evidence>
<feature type="domain" description="PIN" evidence="8">
    <location>
        <begin position="6"/>
        <end position="126"/>
    </location>
</feature>
<organism evidence="9 10">
    <name type="scientific">Bernardetia litoralis (strain ATCC 23117 / DSM 6794 / NBRC 15988 / NCIMB 1366 / Fx l1 / Sio-4)</name>
    <name type="common">Flexibacter litoralis</name>
    <dbReference type="NCBI Taxonomy" id="880071"/>
    <lineage>
        <taxon>Bacteria</taxon>
        <taxon>Pseudomonadati</taxon>
        <taxon>Bacteroidota</taxon>
        <taxon>Cytophagia</taxon>
        <taxon>Cytophagales</taxon>
        <taxon>Bernardetiaceae</taxon>
        <taxon>Bernardetia</taxon>
    </lineage>
</organism>
<evidence type="ECO:0000313" key="9">
    <source>
        <dbReference type="EMBL" id="AFM03366.1"/>
    </source>
</evidence>
<evidence type="ECO:0000256" key="3">
    <source>
        <dbReference type="ARBA" id="ARBA00022722"/>
    </source>
</evidence>
<comment type="cofactor">
    <cofactor evidence="1">
        <name>Mg(2+)</name>
        <dbReference type="ChEBI" id="CHEBI:18420"/>
    </cofactor>
</comment>
<gene>
    <name evidence="9" type="ordered locus">Fleli_0912</name>
</gene>
<evidence type="ECO:0000256" key="2">
    <source>
        <dbReference type="ARBA" id="ARBA00022649"/>
    </source>
</evidence>
<dbReference type="RefSeq" id="WP_014796824.1">
    <property type="nucleotide sequence ID" value="NC_018018.1"/>
</dbReference>
<protein>
    <submittedName>
        <fullName evidence="9">Putative nucleic acid-binding protein, contains PIN domain</fullName>
    </submittedName>
</protein>
<name>I4AHD1_BERLS</name>
<dbReference type="HOGENOM" id="CLU_118482_5_2_10"/>
<evidence type="ECO:0000256" key="6">
    <source>
        <dbReference type="ARBA" id="ARBA00022842"/>
    </source>
</evidence>
<keyword evidence="5" id="KW-0378">Hydrolase</keyword>
<keyword evidence="4" id="KW-0479">Metal-binding</keyword>
<dbReference type="Pfam" id="PF01850">
    <property type="entry name" value="PIN"/>
    <property type="match status" value="1"/>
</dbReference>
<sequence>MRKEVLLDTDTLSLLMRKNPTVIQNITAYLEVYPCLYVSRITVFEVLNGLKAKGAEKQLERFREFLKENQIKEVTELSVELSSDAYAKLRKAGKHSGHDDLLIAGIALANNLVLVTNNTKDFENIEGLELENWSI</sequence>
<dbReference type="EMBL" id="CP003345">
    <property type="protein sequence ID" value="AFM03366.1"/>
    <property type="molecule type" value="Genomic_DNA"/>
</dbReference>
<dbReference type="GO" id="GO:0016787">
    <property type="term" value="F:hydrolase activity"/>
    <property type="evidence" value="ECO:0007669"/>
    <property type="project" value="UniProtKB-KW"/>
</dbReference>
<keyword evidence="10" id="KW-1185">Reference proteome</keyword>
<comment type="similarity">
    <text evidence="7">Belongs to the PINc/VapC protein family.</text>
</comment>
<reference evidence="10" key="1">
    <citation type="submission" date="2012-06" db="EMBL/GenBank/DDBJ databases">
        <title>The complete genome of Flexibacter litoralis DSM 6794.</title>
        <authorList>
            <person name="Lucas S."/>
            <person name="Copeland A."/>
            <person name="Lapidus A."/>
            <person name="Glavina del Rio T."/>
            <person name="Dalin E."/>
            <person name="Tice H."/>
            <person name="Bruce D."/>
            <person name="Goodwin L."/>
            <person name="Pitluck S."/>
            <person name="Peters L."/>
            <person name="Ovchinnikova G."/>
            <person name="Lu M."/>
            <person name="Kyrpides N."/>
            <person name="Mavromatis K."/>
            <person name="Ivanova N."/>
            <person name="Brettin T."/>
            <person name="Detter J.C."/>
            <person name="Han C."/>
            <person name="Larimer F."/>
            <person name="Land M."/>
            <person name="Hauser L."/>
            <person name="Markowitz V."/>
            <person name="Cheng J.-F."/>
            <person name="Hugenholtz P."/>
            <person name="Woyke T."/>
            <person name="Wu D."/>
            <person name="Spring S."/>
            <person name="Lang E."/>
            <person name="Kopitz M."/>
            <person name="Brambilla E."/>
            <person name="Klenk H.-P."/>
            <person name="Eisen J.A."/>
        </authorList>
    </citation>
    <scope>NUCLEOTIDE SEQUENCE [LARGE SCALE GENOMIC DNA]</scope>
    <source>
        <strain evidence="10">ATCC 23117 / DSM 6794 / NBRC 15988 / NCIMB 1366 / Sio-4</strain>
    </source>
</reference>
<proteinExistence type="inferred from homology"/>
<evidence type="ECO:0000256" key="7">
    <source>
        <dbReference type="ARBA" id="ARBA00038093"/>
    </source>
</evidence>
<dbReference type="KEGG" id="fli:Fleli_0912"/>
<dbReference type="eggNOG" id="COG1487">
    <property type="taxonomic scope" value="Bacteria"/>
</dbReference>
<dbReference type="OrthoDB" id="9796690at2"/>
<dbReference type="SUPFAM" id="SSF88723">
    <property type="entry name" value="PIN domain-like"/>
    <property type="match status" value="1"/>
</dbReference>
<keyword evidence="2" id="KW-1277">Toxin-antitoxin system</keyword>
<keyword evidence="3" id="KW-0540">Nuclease</keyword>
<evidence type="ECO:0000259" key="8">
    <source>
        <dbReference type="Pfam" id="PF01850"/>
    </source>
</evidence>
<dbReference type="PANTHER" id="PTHR33653">
    <property type="entry name" value="RIBONUCLEASE VAPC2"/>
    <property type="match status" value="1"/>
</dbReference>
<dbReference type="Proteomes" id="UP000006054">
    <property type="component" value="Chromosome"/>
</dbReference>
<dbReference type="InterPro" id="IPR029060">
    <property type="entry name" value="PIN-like_dom_sf"/>
</dbReference>
<dbReference type="GO" id="GO:0004518">
    <property type="term" value="F:nuclease activity"/>
    <property type="evidence" value="ECO:0007669"/>
    <property type="project" value="UniProtKB-KW"/>
</dbReference>
<dbReference type="PANTHER" id="PTHR33653:SF1">
    <property type="entry name" value="RIBONUCLEASE VAPC2"/>
    <property type="match status" value="1"/>
</dbReference>
<keyword evidence="6" id="KW-0460">Magnesium</keyword>
<dbReference type="STRING" id="880071.Fleli_0912"/>
<evidence type="ECO:0000256" key="1">
    <source>
        <dbReference type="ARBA" id="ARBA00001946"/>
    </source>
</evidence>
<evidence type="ECO:0000313" key="10">
    <source>
        <dbReference type="Proteomes" id="UP000006054"/>
    </source>
</evidence>
<dbReference type="Gene3D" id="3.40.50.1010">
    <property type="entry name" value="5'-nuclease"/>
    <property type="match status" value="1"/>
</dbReference>
<accession>I4AHD1</accession>
<dbReference type="AlphaFoldDB" id="I4AHD1"/>
<dbReference type="InterPro" id="IPR002716">
    <property type="entry name" value="PIN_dom"/>
</dbReference>
<dbReference type="InterPro" id="IPR050556">
    <property type="entry name" value="Type_II_TA_system_RNase"/>
</dbReference>
<dbReference type="GO" id="GO:0046872">
    <property type="term" value="F:metal ion binding"/>
    <property type="evidence" value="ECO:0007669"/>
    <property type="project" value="UniProtKB-KW"/>
</dbReference>
<dbReference type="CDD" id="cd18744">
    <property type="entry name" value="PIN_VapC4-5_FitB-like"/>
    <property type="match status" value="1"/>
</dbReference>